<keyword evidence="9" id="KW-0812">Transmembrane</keyword>
<evidence type="ECO:0000256" key="1">
    <source>
        <dbReference type="ARBA" id="ARBA00004236"/>
    </source>
</evidence>
<evidence type="ECO:0000256" key="2">
    <source>
        <dbReference type="ARBA" id="ARBA00005961"/>
    </source>
</evidence>
<dbReference type="InterPro" id="IPR016017">
    <property type="entry name" value="GDNF/GAS1"/>
</dbReference>
<reference evidence="12" key="1">
    <citation type="submission" date="2025-08" db="UniProtKB">
        <authorList>
            <consortium name="Ensembl"/>
        </authorList>
    </citation>
    <scope>IDENTIFICATION</scope>
</reference>
<feature type="chain" id="PRO_5018642081" description="GDNF/GAS1 domain-containing protein" evidence="10">
    <location>
        <begin position="24"/>
        <end position="389"/>
    </location>
</feature>
<evidence type="ECO:0000313" key="12">
    <source>
        <dbReference type="Ensembl" id="ENSMALP00000001196.1"/>
    </source>
</evidence>
<evidence type="ECO:0000256" key="5">
    <source>
        <dbReference type="ARBA" id="ARBA00023136"/>
    </source>
</evidence>
<dbReference type="InterPro" id="IPR003438">
    <property type="entry name" value="GDNF_rcpt"/>
</dbReference>
<dbReference type="Proteomes" id="UP000261600">
    <property type="component" value="Unplaced"/>
</dbReference>
<comment type="subcellular location">
    <subcellularLocation>
        <location evidence="1">Cell membrane</location>
    </subcellularLocation>
</comment>
<feature type="domain" description="GDNF/GAS1" evidence="11">
    <location>
        <begin position="216"/>
        <end position="314"/>
    </location>
</feature>
<evidence type="ECO:0000256" key="10">
    <source>
        <dbReference type="SAM" id="SignalP"/>
    </source>
</evidence>
<evidence type="ECO:0000256" key="4">
    <source>
        <dbReference type="ARBA" id="ARBA00022729"/>
    </source>
</evidence>
<dbReference type="GO" id="GO:0038023">
    <property type="term" value="F:signaling receptor activity"/>
    <property type="evidence" value="ECO:0007669"/>
    <property type="project" value="InterPro"/>
</dbReference>
<keyword evidence="4 10" id="KW-0732">Signal</keyword>
<keyword evidence="9" id="KW-1133">Transmembrane helix</keyword>
<sequence length="389" mass="42877">MQRICLEAAVILGIVILQMSISSVPPDCMVAVDTCMSDLCNSEQAFYTDICNDEGCQIKGSEVCNMTIQSVIDQFPSLRGCVCAWEEEVCDSIQALATQCHSKPATQQKRSTAMDWQLSSLIGYAHDGARSCLDQISICLSDTVCNRHLARVLQACTADPCDPDHCQQETQQFYGSMPHNVAEMLVMCECEASNQSCLHMKSALHSGTCGDETRICQETVNQCVKDSNCRHLLKAFQAKCWGFEDAYCSDGDLQNVECFTRMDPALIRGADSECKRAFLATLGSALHHPCSCKRMGSNDLRICNMIHDVLHNRSHFITPRRSSSDPSKPPKNNESGQGPSWVIDYLLCSFAAVLLVGVVILMPLAVVSSIWMLKTQIHPLQKSSCVDIL</sequence>
<evidence type="ECO:0000256" key="7">
    <source>
        <dbReference type="ARBA" id="ARBA00023180"/>
    </source>
</evidence>
<dbReference type="PANTHER" id="PTHR10269">
    <property type="entry name" value="GDNF RECEPTOR ALPHA"/>
    <property type="match status" value="1"/>
</dbReference>
<dbReference type="SMART" id="SM00907">
    <property type="entry name" value="GDNF"/>
    <property type="match status" value="2"/>
</dbReference>
<name>A0A3Q3ILJ1_MONAL</name>
<dbReference type="GO" id="GO:0007169">
    <property type="term" value="P:cell surface receptor protein tyrosine kinase signaling pathway"/>
    <property type="evidence" value="ECO:0007669"/>
    <property type="project" value="UniProtKB-ARBA"/>
</dbReference>
<reference evidence="12" key="2">
    <citation type="submission" date="2025-09" db="UniProtKB">
        <authorList>
            <consortium name="Ensembl"/>
        </authorList>
    </citation>
    <scope>IDENTIFICATION</scope>
</reference>
<dbReference type="SUPFAM" id="SSF110035">
    <property type="entry name" value="GDNF receptor-like"/>
    <property type="match status" value="2"/>
</dbReference>
<keyword evidence="13" id="KW-1185">Reference proteome</keyword>
<evidence type="ECO:0000259" key="11">
    <source>
        <dbReference type="SMART" id="SM00907"/>
    </source>
</evidence>
<feature type="domain" description="GDNF/GAS1" evidence="11">
    <location>
        <begin position="132"/>
        <end position="209"/>
    </location>
</feature>
<dbReference type="Ensembl" id="ENSMALT00000001240.1">
    <property type="protein sequence ID" value="ENSMALP00000001196.1"/>
    <property type="gene ID" value="ENSMALG00000000927.1"/>
</dbReference>
<dbReference type="InterPro" id="IPR037193">
    <property type="entry name" value="GDNF_alpha"/>
</dbReference>
<comment type="similarity">
    <text evidence="2">Belongs to the GDNFR family.</text>
</comment>
<keyword evidence="6" id="KW-0675">Receptor</keyword>
<organism evidence="12 13">
    <name type="scientific">Monopterus albus</name>
    <name type="common">Swamp eel</name>
    <dbReference type="NCBI Taxonomy" id="43700"/>
    <lineage>
        <taxon>Eukaryota</taxon>
        <taxon>Metazoa</taxon>
        <taxon>Chordata</taxon>
        <taxon>Craniata</taxon>
        <taxon>Vertebrata</taxon>
        <taxon>Euteleostomi</taxon>
        <taxon>Actinopterygii</taxon>
        <taxon>Neopterygii</taxon>
        <taxon>Teleostei</taxon>
        <taxon>Neoteleostei</taxon>
        <taxon>Acanthomorphata</taxon>
        <taxon>Anabantaria</taxon>
        <taxon>Synbranchiformes</taxon>
        <taxon>Synbranchidae</taxon>
        <taxon>Monopterus</taxon>
    </lineage>
</organism>
<keyword evidence="3" id="KW-1003">Cell membrane</keyword>
<feature type="signal peptide" evidence="10">
    <location>
        <begin position="1"/>
        <end position="23"/>
    </location>
</feature>
<evidence type="ECO:0000256" key="3">
    <source>
        <dbReference type="ARBA" id="ARBA00022475"/>
    </source>
</evidence>
<keyword evidence="5 9" id="KW-0472">Membrane</keyword>
<dbReference type="GO" id="GO:0009897">
    <property type="term" value="C:external side of plasma membrane"/>
    <property type="evidence" value="ECO:0007669"/>
    <property type="project" value="TreeGrafter"/>
</dbReference>
<accession>A0A3Q3ILJ1</accession>
<dbReference type="AlphaFoldDB" id="A0A3Q3ILJ1"/>
<dbReference type="Pfam" id="PF02351">
    <property type="entry name" value="GDNF"/>
    <property type="match status" value="2"/>
</dbReference>
<protein>
    <recommendedName>
        <fullName evidence="11">GDNF/GAS1 domain-containing protein</fullName>
    </recommendedName>
</protein>
<evidence type="ECO:0000313" key="13">
    <source>
        <dbReference type="Proteomes" id="UP000261600"/>
    </source>
</evidence>
<evidence type="ECO:0000256" key="8">
    <source>
        <dbReference type="SAM" id="MobiDB-lite"/>
    </source>
</evidence>
<dbReference type="PANTHER" id="PTHR10269:SF1">
    <property type="entry name" value="GDNF FAMILY RECEPTOR ALPHA-LIKE"/>
    <property type="match status" value="1"/>
</dbReference>
<evidence type="ECO:0000256" key="6">
    <source>
        <dbReference type="ARBA" id="ARBA00023170"/>
    </source>
</evidence>
<dbReference type="GO" id="GO:0043235">
    <property type="term" value="C:receptor complex"/>
    <property type="evidence" value="ECO:0007669"/>
    <property type="project" value="TreeGrafter"/>
</dbReference>
<feature type="region of interest" description="Disordered" evidence="8">
    <location>
        <begin position="317"/>
        <end position="336"/>
    </location>
</feature>
<keyword evidence="7" id="KW-0325">Glycoprotein</keyword>
<dbReference type="GO" id="GO:0007399">
    <property type="term" value="P:nervous system development"/>
    <property type="evidence" value="ECO:0007669"/>
    <property type="project" value="TreeGrafter"/>
</dbReference>
<feature type="transmembrane region" description="Helical" evidence="9">
    <location>
        <begin position="350"/>
        <end position="373"/>
    </location>
</feature>
<dbReference type="STRING" id="43700.ENSMALP00000001196"/>
<evidence type="ECO:0000256" key="9">
    <source>
        <dbReference type="SAM" id="Phobius"/>
    </source>
</evidence>
<proteinExistence type="inferred from homology"/>